<keyword evidence="4" id="KW-1185">Reference proteome</keyword>
<dbReference type="InterPro" id="IPR001138">
    <property type="entry name" value="Zn2Cys6_DnaBD"/>
</dbReference>
<evidence type="ECO:0000313" key="3">
    <source>
        <dbReference type="EMBL" id="KAJ4150808.1"/>
    </source>
</evidence>
<dbReference type="SMART" id="SM00066">
    <property type="entry name" value="GAL4"/>
    <property type="match status" value="1"/>
</dbReference>
<evidence type="ECO:0000259" key="2">
    <source>
        <dbReference type="PROSITE" id="PS50048"/>
    </source>
</evidence>
<dbReference type="PROSITE" id="PS50048">
    <property type="entry name" value="ZN2_CY6_FUNGAL_2"/>
    <property type="match status" value="1"/>
</dbReference>
<feature type="domain" description="Zn(2)-C6 fungal-type" evidence="2">
    <location>
        <begin position="9"/>
        <end position="38"/>
    </location>
</feature>
<dbReference type="Proteomes" id="UP001144673">
    <property type="component" value="Chromosome 4"/>
</dbReference>
<dbReference type="PROSITE" id="PS00463">
    <property type="entry name" value="ZN2_CY6_FUNGAL_1"/>
    <property type="match status" value="1"/>
</dbReference>
<dbReference type="CDD" id="cd00067">
    <property type="entry name" value="GAL4"/>
    <property type="match status" value="1"/>
</dbReference>
<dbReference type="Pfam" id="PF00172">
    <property type="entry name" value="Zn_clus"/>
    <property type="match status" value="1"/>
</dbReference>
<dbReference type="InterPro" id="IPR053178">
    <property type="entry name" value="Osmoadaptation_assoc"/>
</dbReference>
<sequence>MPGVPSGRACENCRRRRQKCDYVKPTCSRCARLGVDCVGSGERRFLFKDQKYDKAVYRPLGSNKALDVAAKALVASHRDFSLRRPVTPDNLAKYSDAIKALTRCINDPIASQSLETICAVILLTMCQNLSGLGLEHLNSHCQGAVQMLRARQTYPSTDEFEIDLHTYMHGPILVQSLFNRTMRLSPSKFNALSRVLVIDQKSPGSSILALLFQIPALLQRGRTVLQGFADREVFLTELSSIYNTLQTAKSFLYSKYMMVPSTESKRTSPFGFCLAFSCIFNCMLRGVDPSNGQLLMEAEDLVKDTLNLVPEAQLNRPLGAAHMMLNLSTAWVCAKDEHERQSLHALLGDFGWDFGRDSDAMWPMEDHEALLCDLQFRTDPEVVLAHGV</sequence>
<dbReference type="GO" id="GO:0008270">
    <property type="term" value="F:zinc ion binding"/>
    <property type="evidence" value="ECO:0007669"/>
    <property type="project" value="InterPro"/>
</dbReference>
<dbReference type="EMBL" id="JAJHUN010000009">
    <property type="protein sequence ID" value="KAJ4150808.1"/>
    <property type="molecule type" value="Genomic_DNA"/>
</dbReference>
<protein>
    <recommendedName>
        <fullName evidence="2">Zn(2)-C6 fungal-type domain-containing protein</fullName>
    </recommendedName>
</protein>
<dbReference type="KEGG" id="amus:LMH87_011542"/>
<dbReference type="PANTHER" id="PTHR38111">
    <property type="entry name" value="ZN(2)-C6 FUNGAL-TYPE DOMAIN-CONTAINING PROTEIN-RELATED"/>
    <property type="match status" value="1"/>
</dbReference>
<dbReference type="SUPFAM" id="SSF57701">
    <property type="entry name" value="Zn2/Cys6 DNA-binding domain"/>
    <property type="match status" value="1"/>
</dbReference>
<dbReference type="GO" id="GO:0000981">
    <property type="term" value="F:DNA-binding transcription factor activity, RNA polymerase II-specific"/>
    <property type="evidence" value="ECO:0007669"/>
    <property type="project" value="InterPro"/>
</dbReference>
<name>A0A9W8QCR4_AKAMU</name>
<dbReference type="Gene3D" id="4.10.240.10">
    <property type="entry name" value="Zn(2)-C6 fungal-type DNA-binding domain"/>
    <property type="match status" value="1"/>
</dbReference>
<dbReference type="PANTHER" id="PTHR38111:SF11">
    <property type="entry name" value="TRANSCRIPTION FACTOR DOMAIN-CONTAINING PROTEIN-RELATED"/>
    <property type="match status" value="1"/>
</dbReference>
<accession>A0A9W8QCR4</accession>
<gene>
    <name evidence="3" type="ORF">LMH87_011542</name>
</gene>
<evidence type="ECO:0000313" key="4">
    <source>
        <dbReference type="Proteomes" id="UP001144673"/>
    </source>
</evidence>
<evidence type="ECO:0000256" key="1">
    <source>
        <dbReference type="ARBA" id="ARBA00023242"/>
    </source>
</evidence>
<organism evidence="3 4">
    <name type="scientific">Akanthomyces muscarius</name>
    <name type="common">Entomopathogenic fungus</name>
    <name type="synonym">Lecanicillium muscarium</name>
    <dbReference type="NCBI Taxonomy" id="2231603"/>
    <lineage>
        <taxon>Eukaryota</taxon>
        <taxon>Fungi</taxon>
        <taxon>Dikarya</taxon>
        <taxon>Ascomycota</taxon>
        <taxon>Pezizomycotina</taxon>
        <taxon>Sordariomycetes</taxon>
        <taxon>Hypocreomycetidae</taxon>
        <taxon>Hypocreales</taxon>
        <taxon>Cordycipitaceae</taxon>
        <taxon>Akanthomyces</taxon>
    </lineage>
</organism>
<dbReference type="RefSeq" id="XP_056052522.1">
    <property type="nucleotide sequence ID" value="XM_056200699.1"/>
</dbReference>
<dbReference type="InterPro" id="IPR036864">
    <property type="entry name" value="Zn2-C6_fun-type_DNA-bd_sf"/>
</dbReference>
<dbReference type="AlphaFoldDB" id="A0A9W8QCR4"/>
<proteinExistence type="predicted"/>
<comment type="caution">
    <text evidence="3">The sequence shown here is derived from an EMBL/GenBank/DDBJ whole genome shotgun (WGS) entry which is preliminary data.</text>
</comment>
<reference evidence="3" key="1">
    <citation type="journal article" date="2023" name="Access Microbiol">
        <title>De-novo genome assembly for Akanthomyces muscarius, a biocontrol agent of insect agricultural pests.</title>
        <authorList>
            <person name="Erdos Z."/>
            <person name="Studholme D.J."/>
            <person name="Raymond B."/>
            <person name="Sharma M."/>
        </authorList>
    </citation>
    <scope>NUCLEOTIDE SEQUENCE</scope>
    <source>
        <strain evidence="3">Ve6</strain>
    </source>
</reference>
<keyword evidence="1" id="KW-0539">Nucleus</keyword>
<dbReference type="GeneID" id="80898701"/>